<dbReference type="SUPFAM" id="SSF50118">
    <property type="entry name" value="Cell growth inhibitor/plasmid maintenance toxic component"/>
    <property type="match status" value="1"/>
</dbReference>
<evidence type="ECO:0000313" key="4">
    <source>
        <dbReference type="Proteomes" id="UP000789901"/>
    </source>
</evidence>
<dbReference type="InterPro" id="IPR001245">
    <property type="entry name" value="Ser-Thr/Tyr_kinase_cat_dom"/>
</dbReference>
<dbReference type="InterPro" id="IPR003477">
    <property type="entry name" value="PemK-like"/>
</dbReference>
<keyword evidence="4" id="KW-1185">Reference proteome</keyword>
<dbReference type="InterPro" id="IPR011009">
    <property type="entry name" value="Kinase-like_dom_sf"/>
</dbReference>
<protein>
    <submittedName>
        <fullName evidence="3">11806_t:CDS:1</fullName>
    </submittedName>
</protein>
<dbReference type="Proteomes" id="UP000789901">
    <property type="component" value="Unassembled WGS sequence"/>
</dbReference>
<dbReference type="Gene3D" id="2.30.30.110">
    <property type="match status" value="1"/>
</dbReference>
<feature type="non-terminal residue" evidence="3">
    <location>
        <position position="572"/>
    </location>
</feature>
<dbReference type="Gene3D" id="3.80.10.10">
    <property type="entry name" value="Ribonuclease Inhibitor"/>
    <property type="match status" value="1"/>
</dbReference>
<dbReference type="EMBL" id="CAJVQB010000095">
    <property type="protein sequence ID" value="CAG8466262.1"/>
    <property type="molecule type" value="Genomic_DNA"/>
</dbReference>
<sequence length="572" mass="66501">MAERIIKRGERQETVDFDPTIGTEIRKIRPALIIFVSRHRVIALPITSNTQEVHEWQLVIKGLVKSKDGKILFDQIRFNKEETKEWIDLGLEPQETPKFAQEYLDIFYPKEKRGEVKILEIGGENLTGKLDLNDFVNLERLSCSSNKLTTLNLSNCTKLTDLDCNRNKLVNLNLSQNGELKTLYCENNNITQDLNIFSRFRNLEWLIIDNSPFYGSLAPLAQLEKLEMLEISDTDINSGVEYLPESLKTGLDVYEYDLVDYCQNKQNLSLSKIKDNLTELRKEYYKIGTEQPSAEIIKLLKDLTHDKIHTRRENDKKVVLKILNNSQDITKEFLDEISSHVLFDRLYRHFTSRSSSVSPSSGIINCYGISQDSETKNYIMVMEYMEEGNLRQYLENKIRELTLKDKLAVRILRGEKPQFNIKIPQLLEDLINHDTEFAKQLKESEEFNKTLPEEIKYPDYKSKMHAGAVYHSKLINTKEITKQLQKLQVSKPMDNVEILEDYGKTEQEKVQQLQNQLSQIKQALATLNHNITQTESSLHQKRTQQSQTPQNNLQTQISQLESQLTTYKSQKK</sequence>
<dbReference type="InterPro" id="IPR032675">
    <property type="entry name" value="LRR_dom_sf"/>
</dbReference>
<dbReference type="Pfam" id="PF02452">
    <property type="entry name" value="PemK_toxin"/>
    <property type="match status" value="1"/>
</dbReference>
<reference evidence="3 4" key="1">
    <citation type="submission" date="2021-06" db="EMBL/GenBank/DDBJ databases">
        <authorList>
            <person name="Kallberg Y."/>
            <person name="Tangrot J."/>
            <person name="Rosling A."/>
        </authorList>
    </citation>
    <scope>NUCLEOTIDE SEQUENCE [LARGE SCALE GENOMIC DNA]</scope>
    <source>
        <strain evidence="3 4">120-4 pot B 10/14</strain>
    </source>
</reference>
<dbReference type="SUPFAM" id="SSF56112">
    <property type="entry name" value="Protein kinase-like (PK-like)"/>
    <property type="match status" value="1"/>
</dbReference>
<dbReference type="Gene3D" id="1.10.510.10">
    <property type="entry name" value="Transferase(Phosphotransferase) domain 1"/>
    <property type="match status" value="1"/>
</dbReference>
<evidence type="ECO:0000256" key="1">
    <source>
        <dbReference type="SAM" id="MobiDB-lite"/>
    </source>
</evidence>
<organism evidence="3 4">
    <name type="scientific">Gigaspora margarita</name>
    <dbReference type="NCBI Taxonomy" id="4874"/>
    <lineage>
        <taxon>Eukaryota</taxon>
        <taxon>Fungi</taxon>
        <taxon>Fungi incertae sedis</taxon>
        <taxon>Mucoromycota</taxon>
        <taxon>Glomeromycotina</taxon>
        <taxon>Glomeromycetes</taxon>
        <taxon>Diversisporales</taxon>
        <taxon>Gigasporaceae</taxon>
        <taxon>Gigaspora</taxon>
    </lineage>
</organism>
<feature type="region of interest" description="Disordered" evidence="1">
    <location>
        <begin position="534"/>
        <end position="554"/>
    </location>
</feature>
<dbReference type="InterPro" id="IPR011067">
    <property type="entry name" value="Plasmid_toxin/cell-grow_inhib"/>
</dbReference>
<feature type="domain" description="Serine-threonine/tyrosine-protein kinase catalytic" evidence="2">
    <location>
        <begin position="312"/>
        <end position="409"/>
    </location>
</feature>
<evidence type="ECO:0000259" key="2">
    <source>
        <dbReference type="Pfam" id="PF07714"/>
    </source>
</evidence>
<accession>A0ABM8VWU2</accession>
<dbReference type="SUPFAM" id="SSF52058">
    <property type="entry name" value="L domain-like"/>
    <property type="match status" value="1"/>
</dbReference>
<gene>
    <name evidence="3" type="ORF">GMARGA_LOCUS554</name>
</gene>
<evidence type="ECO:0000313" key="3">
    <source>
        <dbReference type="EMBL" id="CAG8466262.1"/>
    </source>
</evidence>
<dbReference type="Pfam" id="PF07714">
    <property type="entry name" value="PK_Tyr_Ser-Thr"/>
    <property type="match status" value="1"/>
</dbReference>
<comment type="caution">
    <text evidence="3">The sequence shown here is derived from an EMBL/GenBank/DDBJ whole genome shotgun (WGS) entry which is preliminary data.</text>
</comment>
<proteinExistence type="predicted"/>
<name>A0ABM8VWU2_GIGMA</name>